<comment type="catalytic activity">
    <reaction evidence="1">
        <text>ATP + protein L-histidine = ADP + protein N-phospho-L-histidine.</text>
        <dbReference type="EC" id="2.7.13.3"/>
    </reaction>
</comment>
<feature type="domain" description="Histidine kinase" evidence="12">
    <location>
        <begin position="185"/>
        <end position="397"/>
    </location>
</feature>
<evidence type="ECO:0000259" key="12">
    <source>
        <dbReference type="PROSITE" id="PS50109"/>
    </source>
</evidence>
<keyword evidence="4" id="KW-0597">Phosphoprotein</keyword>
<dbReference type="Gene3D" id="1.10.287.130">
    <property type="match status" value="1"/>
</dbReference>
<evidence type="ECO:0000256" key="8">
    <source>
        <dbReference type="ARBA" id="ARBA00022989"/>
    </source>
</evidence>
<dbReference type="InterPro" id="IPR003594">
    <property type="entry name" value="HATPase_dom"/>
</dbReference>
<dbReference type="AlphaFoldDB" id="A0A7Z0CG69"/>
<name>A0A7Z0CG69_9MICO</name>
<dbReference type="GO" id="GO:0000155">
    <property type="term" value="F:phosphorelay sensor kinase activity"/>
    <property type="evidence" value="ECO:0007669"/>
    <property type="project" value="InterPro"/>
</dbReference>
<dbReference type="CDD" id="cd06225">
    <property type="entry name" value="HAMP"/>
    <property type="match status" value="1"/>
</dbReference>
<dbReference type="OrthoDB" id="9786919at2"/>
<dbReference type="GO" id="GO:0005886">
    <property type="term" value="C:plasma membrane"/>
    <property type="evidence" value="ECO:0007669"/>
    <property type="project" value="UniProtKB-SubCell"/>
</dbReference>
<keyword evidence="6 11" id="KW-0812">Transmembrane</keyword>
<accession>A0A7Z0CG69</accession>
<evidence type="ECO:0000256" key="7">
    <source>
        <dbReference type="ARBA" id="ARBA00022777"/>
    </source>
</evidence>
<evidence type="ECO:0000256" key="6">
    <source>
        <dbReference type="ARBA" id="ARBA00022692"/>
    </source>
</evidence>
<dbReference type="InterPro" id="IPR003661">
    <property type="entry name" value="HisK_dim/P_dom"/>
</dbReference>
<gene>
    <name evidence="14" type="ORF">BKA03_000185</name>
</gene>
<keyword evidence="10 11" id="KW-0472">Membrane</keyword>
<evidence type="ECO:0000256" key="11">
    <source>
        <dbReference type="SAM" id="Phobius"/>
    </source>
</evidence>
<dbReference type="Gene3D" id="6.10.340.10">
    <property type="match status" value="1"/>
</dbReference>
<dbReference type="CDD" id="cd00082">
    <property type="entry name" value="HisKA"/>
    <property type="match status" value="1"/>
</dbReference>
<feature type="domain" description="HAMP" evidence="13">
    <location>
        <begin position="124"/>
        <end position="177"/>
    </location>
</feature>
<organism evidence="14 15">
    <name type="scientific">Demequina lutea</name>
    <dbReference type="NCBI Taxonomy" id="431489"/>
    <lineage>
        <taxon>Bacteria</taxon>
        <taxon>Bacillati</taxon>
        <taxon>Actinomycetota</taxon>
        <taxon>Actinomycetes</taxon>
        <taxon>Micrococcales</taxon>
        <taxon>Demequinaceae</taxon>
        <taxon>Demequina</taxon>
    </lineage>
</organism>
<dbReference type="SMART" id="SM00388">
    <property type="entry name" value="HisKA"/>
    <property type="match status" value="1"/>
</dbReference>
<dbReference type="Proteomes" id="UP000547973">
    <property type="component" value="Unassembled WGS sequence"/>
</dbReference>
<dbReference type="SUPFAM" id="SSF158472">
    <property type="entry name" value="HAMP domain-like"/>
    <property type="match status" value="1"/>
</dbReference>
<keyword evidence="15" id="KW-1185">Reference proteome</keyword>
<keyword evidence="5" id="KW-0808">Transferase</keyword>
<dbReference type="Pfam" id="PF02518">
    <property type="entry name" value="HATPase_c"/>
    <property type="match status" value="1"/>
</dbReference>
<evidence type="ECO:0000256" key="1">
    <source>
        <dbReference type="ARBA" id="ARBA00000085"/>
    </source>
</evidence>
<dbReference type="InterPro" id="IPR050428">
    <property type="entry name" value="TCS_sensor_his_kinase"/>
</dbReference>
<protein>
    <recommendedName>
        <fullName evidence="3">histidine kinase</fullName>
        <ecNumber evidence="3">2.7.13.3</ecNumber>
    </recommendedName>
</protein>
<dbReference type="PROSITE" id="PS50109">
    <property type="entry name" value="HIS_KIN"/>
    <property type="match status" value="1"/>
</dbReference>
<evidence type="ECO:0000259" key="13">
    <source>
        <dbReference type="PROSITE" id="PS50885"/>
    </source>
</evidence>
<reference evidence="14 15" key="1">
    <citation type="submission" date="2020-07" db="EMBL/GenBank/DDBJ databases">
        <title>Sequencing the genomes of 1000 actinobacteria strains.</title>
        <authorList>
            <person name="Klenk H.-P."/>
        </authorList>
    </citation>
    <scope>NUCLEOTIDE SEQUENCE [LARGE SCALE GENOMIC DNA]</scope>
    <source>
        <strain evidence="14 15">DSM 19970</strain>
    </source>
</reference>
<comment type="subcellular location">
    <subcellularLocation>
        <location evidence="2">Cell membrane</location>
    </subcellularLocation>
</comment>
<feature type="transmembrane region" description="Helical" evidence="11">
    <location>
        <begin position="105"/>
        <end position="123"/>
    </location>
</feature>
<dbReference type="CDD" id="cd00075">
    <property type="entry name" value="HATPase"/>
    <property type="match status" value="1"/>
</dbReference>
<dbReference type="InterPro" id="IPR036097">
    <property type="entry name" value="HisK_dim/P_sf"/>
</dbReference>
<dbReference type="SMART" id="SM00304">
    <property type="entry name" value="HAMP"/>
    <property type="match status" value="1"/>
</dbReference>
<dbReference type="RefSeq" id="WP_062075393.1">
    <property type="nucleotide sequence ID" value="NZ_BBRC01000008.1"/>
</dbReference>
<dbReference type="InterPro" id="IPR036890">
    <property type="entry name" value="HATPase_C_sf"/>
</dbReference>
<evidence type="ECO:0000256" key="10">
    <source>
        <dbReference type="ARBA" id="ARBA00023136"/>
    </source>
</evidence>
<proteinExistence type="predicted"/>
<dbReference type="Pfam" id="PF00672">
    <property type="entry name" value="HAMP"/>
    <property type="match status" value="1"/>
</dbReference>
<dbReference type="Pfam" id="PF00512">
    <property type="entry name" value="HisKA"/>
    <property type="match status" value="1"/>
</dbReference>
<dbReference type="InterPro" id="IPR005467">
    <property type="entry name" value="His_kinase_dom"/>
</dbReference>
<evidence type="ECO:0000256" key="4">
    <source>
        <dbReference type="ARBA" id="ARBA00022553"/>
    </source>
</evidence>
<dbReference type="Gene3D" id="3.30.565.10">
    <property type="entry name" value="Histidine kinase-like ATPase, C-terminal domain"/>
    <property type="match status" value="1"/>
</dbReference>
<dbReference type="SUPFAM" id="SSF55874">
    <property type="entry name" value="ATPase domain of HSP90 chaperone/DNA topoisomerase II/histidine kinase"/>
    <property type="match status" value="1"/>
</dbReference>
<dbReference type="PANTHER" id="PTHR45436:SF5">
    <property type="entry name" value="SENSOR HISTIDINE KINASE TRCS"/>
    <property type="match status" value="1"/>
</dbReference>
<keyword evidence="8 11" id="KW-1133">Transmembrane helix</keyword>
<dbReference type="EC" id="2.7.13.3" evidence="3"/>
<evidence type="ECO:0000313" key="15">
    <source>
        <dbReference type="Proteomes" id="UP000547973"/>
    </source>
</evidence>
<evidence type="ECO:0000256" key="3">
    <source>
        <dbReference type="ARBA" id="ARBA00012438"/>
    </source>
</evidence>
<keyword evidence="7 14" id="KW-0418">Kinase</keyword>
<dbReference type="SUPFAM" id="SSF47384">
    <property type="entry name" value="Homodimeric domain of signal transducing histidine kinase"/>
    <property type="match status" value="1"/>
</dbReference>
<dbReference type="InterPro" id="IPR003660">
    <property type="entry name" value="HAMP_dom"/>
</dbReference>
<dbReference type="InterPro" id="IPR004358">
    <property type="entry name" value="Sig_transdc_His_kin-like_C"/>
</dbReference>
<evidence type="ECO:0000256" key="2">
    <source>
        <dbReference type="ARBA" id="ARBA00004236"/>
    </source>
</evidence>
<dbReference type="EMBL" id="JACBZO010000001">
    <property type="protein sequence ID" value="NYI40066.1"/>
    <property type="molecule type" value="Genomic_DNA"/>
</dbReference>
<evidence type="ECO:0000313" key="14">
    <source>
        <dbReference type="EMBL" id="NYI40066.1"/>
    </source>
</evidence>
<keyword evidence="9" id="KW-0902">Two-component regulatory system</keyword>
<sequence>MKITIRVRLTALFAALFLILAAVLVGTSYAFVARATTPQAQAEERASVLQKALADQGIQVNLRPSDWQYQGGPGVPSRDPVAQALHEIENQARANVLEDLLKRSVLAFAISAVIAVGLAYWLAGRVLRPIDEIARAANSLSESTLDRRLSNDGPADEFGRLKTAFNGMLARLEGAFESRQRFASDASHELRTPLAVMQASADNVLASARPPKQARELAEEVQRQVSRSDSLMDSLLTLSRADDVTHTRERVDLADIAARVVTEKEPRATAAGIRLELDVEDAPVWADPILMERMIANLIENAVRYNVERDGWVTCTVRTVDGAATIEVANSGPAVEPADVEALFERFRRGAQRSEVSGHGLGLPIVSRVADVHGGKVVAIPGPEGGLMVTVTIPGVA</sequence>
<dbReference type="PANTHER" id="PTHR45436">
    <property type="entry name" value="SENSOR HISTIDINE KINASE YKOH"/>
    <property type="match status" value="1"/>
</dbReference>
<evidence type="ECO:0000256" key="5">
    <source>
        <dbReference type="ARBA" id="ARBA00022679"/>
    </source>
</evidence>
<dbReference type="PROSITE" id="PS50885">
    <property type="entry name" value="HAMP"/>
    <property type="match status" value="1"/>
</dbReference>
<dbReference type="SMART" id="SM00387">
    <property type="entry name" value="HATPase_c"/>
    <property type="match status" value="1"/>
</dbReference>
<dbReference type="PRINTS" id="PR00344">
    <property type="entry name" value="BCTRLSENSOR"/>
</dbReference>
<evidence type="ECO:0000256" key="9">
    <source>
        <dbReference type="ARBA" id="ARBA00023012"/>
    </source>
</evidence>
<comment type="caution">
    <text evidence="14">The sequence shown here is derived from an EMBL/GenBank/DDBJ whole genome shotgun (WGS) entry which is preliminary data.</text>
</comment>